<dbReference type="SUPFAM" id="SSF48452">
    <property type="entry name" value="TPR-like"/>
    <property type="match status" value="1"/>
</dbReference>
<reference evidence="3 4" key="1">
    <citation type="submission" date="2019-07" db="EMBL/GenBank/DDBJ databases">
        <title>Whole genome shotgun sequence of Oceanobacillus sojae NBRC 105379.</title>
        <authorList>
            <person name="Hosoyama A."/>
            <person name="Uohara A."/>
            <person name="Ohji S."/>
            <person name="Ichikawa N."/>
        </authorList>
    </citation>
    <scope>NUCLEOTIDE SEQUENCE [LARGE SCALE GENOMIC DNA]</scope>
    <source>
        <strain evidence="3 4">NBRC 105379</strain>
    </source>
</reference>
<dbReference type="Gene3D" id="1.25.40.10">
    <property type="entry name" value="Tetratricopeptide repeat domain"/>
    <property type="match status" value="1"/>
</dbReference>
<feature type="repeat" description="TPR" evidence="1">
    <location>
        <begin position="263"/>
        <end position="296"/>
    </location>
</feature>
<dbReference type="InterPro" id="IPR011990">
    <property type="entry name" value="TPR-like_helical_dom_sf"/>
</dbReference>
<dbReference type="SMART" id="SM00028">
    <property type="entry name" value="TPR"/>
    <property type="match status" value="5"/>
</dbReference>
<proteinExistence type="predicted"/>
<sequence length="409" mass="48167">MDLGQKLKFLRNKQKSKQQEIVEGICSVSYYSKIENGNVVPNEEILQLLARRFGISVQELVQTDEAMSDEVVQEAEEIYNLIKENRKAAEEAYQLFLEKYKNSLDPGMKLLISLIQLRFTLRFSTQTEAEEKFQEVEALQEYGNLKIMPLFNRVCGLYHYVSGNYDVALELYLGLANSLNYPYKADIHYELSLVYNRKGNIYKSIQHLETALNKYLQEMNYNQCTVCYFLLGINYYQMKNFDEAIDYYYRIEKVVKDDTNLLRKVYHNMGLAFEDKKDIEKAIVYYQRSLSVSKDEQYNINTIEALADLYLNIKDKEKAAQYISKGETIADKSDLKEHVIKFQVLRLQLEEEDIKEYLETVAIPFFEKRNDTEILIRYNVLLSNYYSQNKQYKQAYFKIKNALDMKGGI</sequence>
<name>A0A511ZFI5_9BACI</name>
<dbReference type="InterPro" id="IPR001387">
    <property type="entry name" value="Cro/C1-type_HTH"/>
</dbReference>
<dbReference type="Gene3D" id="1.10.260.40">
    <property type="entry name" value="lambda repressor-like DNA-binding domains"/>
    <property type="match status" value="1"/>
</dbReference>
<evidence type="ECO:0000313" key="3">
    <source>
        <dbReference type="EMBL" id="GEN86205.1"/>
    </source>
</evidence>
<dbReference type="Pfam" id="PF13424">
    <property type="entry name" value="TPR_12"/>
    <property type="match status" value="1"/>
</dbReference>
<keyword evidence="1" id="KW-0802">TPR repeat</keyword>
<organism evidence="3 4">
    <name type="scientific">Oceanobacillus sojae</name>
    <dbReference type="NCBI Taxonomy" id="582851"/>
    <lineage>
        <taxon>Bacteria</taxon>
        <taxon>Bacillati</taxon>
        <taxon>Bacillota</taxon>
        <taxon>Bacilli</taxon>
        <taxon>Bacillales</taxon>
        <taxon>Bacillaceae</taxon>
        <taxon>Oceanobacillus</taxon>
    </lineage>
</organism>
<feature type="domain" description="HTH cro/C1-type" evidence="2">
    <location>
        <begin position="7"/>
        <end position="60"/>
    </location>
</feature>
<dbReference type="SUPFAM" id="SSF47413">
    <property type="entry name" value="lambda repressor-like DNA-binding domains"/>
    <property type="match status" value="1"/>
</dbReference>
<dbReference type="STRING" id="582851.GCA_900162665_04250"/>
<gene>
    <name evidence="3" type="primary">nprR_1</name>
    <name evidence="3" type="ORF">OSO01_09440</name>
</gene>
<dbReference type="EMBL" id="BJYM01000003">
    <property type="protein sequence ID" value="GEN86205.1"/>
    <property type="molecule type" value="Genomic_DNA"/>
</dbReference>
<comment type="caution">
    <text evidence="3">The sequence shown here is derived from an EMBL/GenBank/DDBJ whole genome shotgun (WGS) entry which is preliminary data.</text>
</comment>
<dbReference type="Pfam" id="PF13181">
    <property type="entry name" value="TPR_8"/>
    <property type="match status" value="1"/>
</dbReference>
<evidence type="ECO:0000313" key="4">
    <source>
        <dbReference type="Proteomes" id="UP000321558"/>
    </source>
</evidence>
<dbReference type="Proteomes" id="UP000321558">
    <property type="component" value="Unassembled WGS sequence"/>
</dbReference>
<evidence type="ECO:0000259" key="2">
    <source>
        <dbReference type="PROSITE" id="PS50943"/>
    </source>
</evidence>
<dbReference type="PANTHER" id="PTHR10098">
    <property type="entry name" value="RAPSYN-RELATED"/>
    <property type="match status" value="1"/>
</dbReference>
<dbReference type="GO" id="GO:0003677">
    <property type="term" value="F:DNA binding"/>
    <property type="evidence" value="ECO:0007669"/>
    <property type="project" value="InterPro"/>
</dbReference>
<feature type="repeat" description="TPR" evidence="1">
    <location>
        <begin position="225"/>
        <end position="258"/>
    </location>
</feature>
<dbReference type="InterPro" id="IPR010982">
    <property type="entry name" value="Lambda_DNA-bd_dom_sf"/>
</dbReference>
<dbReference type="CDD" id="cd00093">
    <property type="entry name" value="HTH_XRE"/>
    <property type="match status" value="1"/>
</dbReference>
<dbReference type="PROSITE" id="PS50005">
    <property type="entry name" value="TPR"/>
    <property type="match status" value="2"/>
</dbReference>
<dbReference type="InterPro" id="IPR019734">
    <property type="entry name" value="TPR_rpt"/>
</dbReference>
<dbReference type="SMART" id="SM00530">
    <property type="entry name" value="HTH_XRE"/>
    <property type="match status" value="1"/>
</dbReference>
<dbReference type="RefSeq" id="WP_186813558.1">
    <property type="nucleotide sequence ID" value="NZ_BJYM01000003.1"/>
</dbReference>
<keyword evidence="4" id="KW-1185">Reference proteome</keyword>
<evidence type="ECO:0000256" key="1">
    <source>
        <dbReference type="PROSITE-ProRule" id="PRU00339"/>
    </source>
</evidence>
<dbReference type="Pfam" id="PF01381">
    <property type="entry name" value="HTH_3"/>
    <property type="match status" value="1"/>
</dbReference>
<dbReference type="AlphaFoldDB" id="A0A511ZFI5"/>
<dbReference type="PROSITE" id="PS50943">
    <property type="entry name" value="HTH_CROC1"/>
    <property type="match status" value="1"/>
</dbReference>
<accession>A0A511ZFI5</accession>
<protein>
    <submittedName>
        <fullName evidence="3">Transcriptional regulator</fullName>
    </submittedName>
</protein>